<dbReference type="NCBIfam" id="NF004230">
    <property type="entry name" value="PRK05678.1"/>
    <property type="match status" value="1"/>
</dbReference>
<comment type="function">
    <text evidence="4 7">Succinyl-CoA synthetase functions in the citric acid cycle (TCA), coupling the hydrolysis of succinyl-CoA to the synthesis of either ATP or GTP and thus represents the only step of substrate-level phosphorylation in the TCA. The alpha subunit of the enzyme binds the substrates coenzyme A and phosphate, while succinate binding and nucleotide specificity is provided by the beta subunit.</text>
</comment>
<keyword evidence="3 4" id="KW-0547">Nucleotide-binding</keyword>
<feature type="binding site" evidence="4">
    <location>
        <position position="159"/>
    </location>
    <ligand>
        <name>substrate</name>
        <note>ligand shared with subunit beta</note>
    </ligand>
</feature>
<dbReference type="SUPFAM" id="SSF51735">
    <property type="entry name" value="NAD(P)-binding Rossmann-fold domains"/>
    <property type="match status" value="1"/>
</dbReference>
<protein>
    <recommendedName>
        <fullName evidence="4">Succinate--CoA ligase [ADP-forming] subunit alpha</fullName>
        <ecNumber evidence="4">6.2.1.5</ecNumber>
    </recommendedName>
    <alternativeName>
        <fullName evidence="4">Succinyl-CoA synthetase subunit alpha</fullName>
        <shortName evidence="4">SCS-alpha</shortName>
    </alternativeName>
</protein>
<dbReference type="HAMAP" id="MF_01988">
    <property type="entry name" value="Succ_CoA_alpha"/>
    <property type="match status" value="1"/>
</dbReference>
<dbReference type="PROSITE" id="PS00399">
    <property type="entry name" value="SUCCINYL_COA_LIG_2"/>
    <property type="match status" value="1"/>
</dbReference>
<dbReference type="GO" id="GO:0000166">
    <property type="term" value="F:nucleotide binding"/>
    <property type="evidence" value="ECO:0007669"/>
    <property type="project" value="UniProtKB-KW"/>
</dbReference>
<dbReference type="NCBIfam" id="TIGR01019">
    <property type="entry name" value="sucCoAalpha"/>
    <property type="match status" value="1"/>
</dbReference>
<proteinExistence type="inferred from homology"/>
<dbReference type="SMART" id="SM00881">
    <property type="entry name" value="CoA_binding"/>
    <property type="match status" value="1"/>
</dbReference>
<dbReference type="PATRIC" id="fig|1555112.3.peg.3676"/>
<accession>A0A0K2SQP1</accession>
<gene>
    <name evidence="4" type="primary">sucD</name>
    <name evidence="9" type="ORF">LIP_3640</name>
</gene>
<evidence type="ECO:0000313" key="10">
    <source>
        <dbReference type="Proteomes" id="UP000065807"/>
    </source>
</evidence>
<dbReference type="GO" id="GO:0006099">
    <property type="term" value="P:tricarboxylic acid cycle"/>
    <property type="evidence" value="ECO:0007669"/>
    <property type="project" value="UniProtKB-UniRule"/>
</dbReference>
<dbReference type="PROSITE" id="PS01216">
    <property type="entry name" value="SUCCINYL_COA_LIG_1"/>
    <property type="match status" value="1"/>
</dbReference>
<evidence type="ECO:0000256" key="7">
    <source>
        <dbReference type="RuleBase" id="RU000699"/>
    </source>
</evidence>
<evidence type="ECO:0000256" key="3">
    <source>
        <dbReference type="ARBA" id="ARBA00022741"/>
    </source>
</evidence>
<dbReference type="InterPro" id="IPR005810">
    <property type="entry name" value="CoA_lig_alpha"/>
</dbReference>
<dbReference type="EMBL" id="AP014924">
    <property type="protein sequence ID" value="BAS29448.1"/>
    <property type="molecule type" value="Genomic_DNA"/>
</dbReference>
<dbReference type="GO" id="GO:0009361">
    <property type="term" value="C:succinate-CoA ligase complex (ADP-forming)"/>
    <property type="evidence" value="ECO:0007669"/>
    <property type="project" value="TreeGrafter"/>
</dbReference>
<dbReference type="PANTHER" id="PTHR11117:SF2">
    <property type="entry name" value="SUCCINATE--COA LIGASE [ADP_GDP-FORMING] SUBUNIT ALPHA, MITOCHONDRIAL"/>
    <property type="match status" value="1"/>
</dbReference>
<keyword evidence="10" id="KW-1185">Reference proteome</keyword>
<dbReference type="FunFam" id="3.40.50.720:FF:000205">
    <property type="entry name" value="Succinate--CoA ligase [ADP-forming] subunit alpha"/>
    <property type="match status" value="1"/>
</dbReference>
<dbReference type="PANTHER" id="PTHR11117">
    <property type="entry name" value="SUCCINYL-COA LIGASE SUBUNIT ALPHA"/>
    <property type="match status" value="1"/>
</dbReference>
<reference evidence="10" key="1">
    <citation type="submission" date="2015-07" db="EMBL/GenBank/DDBJ databases">
        <title>Complete genome sequence and phylogenetic analysis of Limnochorda pilosa.</title>
        <authorList>
            <person name="Watanabe M."/>
            <person name="Kojima H."/>
            <person name="Fukui M."/>
        </authorList>
    </citation>
    <scope>NUCLEOTIDE SEQUENCE [LARGE SCALE GENOMIC DNA]</scope>
    <source>
        <strain evidence="10">HC45</strain>
    </source>
</reference>
<dbReference type="Gene3D" id="3.40.50.261">
    <property type="entry name" value="Succinyl-CoA synthetase domains"/>
    <property type="match status" value="1"/>
</dbReference>
<keyword evidence="1 4" id="KW-0816">Tricarboxylic acid cycle</keyword>
<feature type="binding site" evidence="4">
    <location>
        <begin position="96"/>
        <end position="98"/>
    </location>
    <ligand>
        <name>CoA</name>
        <dbReference type="ChEBI" id="CHEBI:57287"/>
    </ligand>
</feature>
<evidence type="ECO:0000256" key="4">
    <source>
        <dbReference type="HAMAP-Rule" id="MF_01988"/>
    </source>
</evidence>
<sequence>MSILVDSETRVLVQAITGREGRFHTAQMKAYGTRLVAGVTPGRAGEQVEGVPVFNTVAEARAATGADASVIFVPAAFAADAVTEAADAGIELIVCITEGIPVRDMVRATAYARSRGSRLIGPNCPGLITPGEALLGILPGSIFQRGPVGVVSRSGTLTYQVVAELGERGLGQSTCVGVGGDPIIGTRFVDVLDLFERDPATQVVVLIGEIGGSDEEEAARVIREMKTPVVGFISGRSAPEGKRMGHAGAIISGGTGTAQSKIEALTAAGVPVAETVGEIVDLVSERL</sequence>
<dbReference type="OrthoDB" id="9807196at2"/>
<name>A0A0K2SQP1_LIMPI</name>
<dbReference type="STRING" id="1555112.LIP_3640"/>
<dbReference type="FunFam" id="3.40.50.261:FF:000006">
    <property type="entry name" value="Succinate--CoA ligase [ADP-forming] subunit alpha"/>
    <property type="match status" value="1"/>
</dbReference>
<dbReference type="PRINTS" id="PR01798">
    <property type="entry name" value="SCOASYNTHASE"/>
</dbReference>
<evidence type="ECO:0000256" key="6">
    <source>
        <dbReference type="RuleBase" id="RU000677"/>
    </source>
</evidence>
<comment type="subunit">
    <text evidence="4 7">Heterotetramer of two alpha and two beta subunits.</text>
</comment>
<dbReference type="Proteomes" id="UP000065807">
    <property type="component" value="Chromosome"/>
</dbReference>
<dbReference type="SUPFAM" id="SSF52210">
    <property type="entry name" value="Succinyl-CoA synthetase domains"/>
    <property type="match status" value="1"/>
</dbReference>
<dbReference type="EC" id="6.2.1.5" evidence="4"/>
<dbReference type="GO" id="GO:0004776">
    <property type="term" value="F:succinate-CoA ligase (GDP-forming) activity"/>
    <property type="evidence" value="ECO:0007669"/>
    <property type="project" value="RHEA"/>
</dbReference>
<comment type="catalytic activity">
    <reaction evidence="4 7">
        <text>succinate + ATP + CoA = succinyl-CoA + ADP + phosphate</text>
        <dbReference type="Rhea" id="RHEA:17661"/>
        <dbReference type="ChEBI" id="CHEBI:30031"/>
        <dbReference type="ChEBI" id="CHEBI:30616"/>
        <dbReference type="ChEBI" id="CHEBI:43474"/>
        <dbReference type="ChEBI" id="CHEBI:57287"/>
        <dbReference type="ChEBI" id="CHEBI:57292"/>
        <dbReference type="ChEBI" id="CHEBI:456216"/>
        <dbReference type="EC" id="6.2.1.5"/>
    </reaction>
</comment>
<feature type="domain" description="CoA-binding" evidence="8">
    <location>
        <begin position="4"/>
        <end position="100"/>
    </location>
</feature>
<comment type="catalytic activity">
    <reaction evidence="4">
        <text>GTP + succinate + CoA = succinyl-CoA + GDP + phosphate</text>
        <dbReference type="Rhea" id="RHEA:22120"/>
        <dbReference type="ChEBI" id="CHEBI:30031"/>
        <dbReference type="ChEBI" id="CHEBI:37565"/>
        <dbReference type="ChEBI" id="CHEBI:43474"/>
        <dbReference type="ChEBI" id="CHEBI:57287"/>
        <dbReference type="ChEBI" id="CHEBI:57292"/>
        <dbReference type="ChEBI" id="CHEBI:58189"/>
    </reaction>
</comment>
<dbReference type="InterPro" id="IPR003781">
    <property type="entry name" value="CoA-bd"/>
</dbReference>
<evidence type="ECO:0000256" key="2">
    <source>
        <dbReference type="ARBA" id="ARBA00022598"/>
    </source>
</evidence>
<feature type="binding site" evidence="4">
    <location>
        <begin position="17"/>
        <end position="20"/>
    </location>
    <ligand>
        <name>CoA</name>
        <dbReference type="ChEBI" id="CHEBI:57287"/>
    </ligand>
</feature>
<dbReference type="InterPro" id="IPR033847">
    <property type="entry name" value="Citrt_syn/SCS-alpha_CS"/>
</dbReference>
<comment type="similarity">
    <text evidence="4 6">Belongs to the succinate/malate CoA ligase alpha subunit family.</text>
</comment>
<evidence type="ECO:0000259" key="8">
    <source>
        <dbReference type="SMART" id="SM00881"/>
    </source>
</evidence>
<dbReference type="RefSeq" id="WP_068141184.1">
    <property type="nucleotide sequence ID" value="NZ_AP014924.1"/>
</dbReference>
<dbReference type="InterPro" id="IPR036291">
    <property type="entry name" value="NAD(P)-bd_dom_sf"/>
</dbReference>
<dbReference type="Pfam" id="PF00549">
    <property type="entry name" value="Ligase_CoA"/>
    <property type="match status" value="1"/>
</dbReference>
<dbReference type="GO" id="GO:0004775">
    <property type="term" value="F:succinate-CoA ligase (ADP-forming) activity"/>
    <property type="evidence" value="ECO:0007669"/>
    <property type="project" value="UniProtKB-UniRule"/>
</dbReference>
<dbReference type="InterPro" id="IPR016102">
    <property type="entry name" value="Succinyl-CoA_synth-like"/>
</dbReference>
<dbReference type="AlphaFoldDB" id="A0A0K2SQP1"/>
<comment type="caution">
    <text evidence="4">Lacks conserved residue(s) required for the propagation of feature annotation.</text>
</comment>
<dbReference type="InterPro" id="IPR005811">
    <property type="entry name" value="SUCC_ACL_C"/>
</dbReference>
<dbReference type="Gene3D" id="3.40.50.720">
    <property type="entry name" value="NAD(P)-binding Rossmann-like Domain"/>
    <property type="match status" value="1"/>
</dbReference>
<keyword evidence="2 4" id="KW-0436">Ligase</keyword>
<dbReference type="KEGG" id="lpil:LIP_3640"/>
<evidence type="ECO:0000313" key="9">
    <source>
        <dbReference type="EMBL" id="BAS29448.1"/>
    </source>
</evidence>
<evidence type="ECO:0000256" key="5">
    <source>
        <dbReference type="PIRSR" id="PIRSR001553-1"/>
    </source>
</evidence>
<reference evidence="10" key="2">
    <citation type="journal article" date="2016" name="Int. J. Syst. Evol. Microbiol.">
        <title>Complete genome sequence and cell structure of Limnochorda pilosa, a Gram-negative spore-former within the phylum Firmicutes.</title>
        <authorList>
            <person name="Watanabe M."/>
            <person name="Kojima H."/>
            <person name="Fukui M."/>
        </authorList>
    </citation>
    <scope>NUCLEOTIDE SEQUENCE [LARGE SCALE GENOMIC DNA]</scope>
    <source>
        <strain evidence="10">HC45</strain>
    </source>
</reference>
<feature type="active site" description="Tele-phosphohistidine intermediate" evidence="4 5">
    <location>
        <position position="246"/>
    </location>
</feature>
<dbReference type="InterPro" id="IPR017440">
    <property type="entry name" value="Cit_synth/succinyl-CoA_lig_AS"/>
</dbReference>
<dbReference type="UniPathway" id="UPA00223">
    <property type="reaction ID" value="UER00999"/>
</dbReference>
<evidence type="ECO:0000256" key="1">
    <source>
        <dbReference type="ARBA" id="ARBA00022532"/>
    </source>
</evidence>
<organism evidence="9 10">
    <name type="scientific">Limnochorda pilosa</name>
    <dbReference type="NCBI Taxonomy" id="1555112"/>
    <lineage>
        <taxon>Bacteria</taxon>
        <taxon>Bacillati</taxon>
        <taxon>Bacillota</taxon>
        <taxon>Limnochordia</taxon>
        <taxon>Limnochordales</taxon>
        <taxon>Limnochordaceae</taxon>
        <taxon>Limnochorda</taxon>
    </lineage>
</organism>
<dbReference type="PIRSF" id="PIRSF001553">
    <property type="entry name" value="SucCS_alpha"/>
    <property type="match status" value="1"/>
</dbReference>
<comment type="pathway">
    <text evidence="4 7">Carbohydrate metabolism; tricarboxylic acid cycle; succinate from succinyl-CoA (ligase route): step 1/1.</text>
</comment>
<dbReference type="Pfam" id="PF02629">
    <property type="entry name" value="CoA_binding"/>
    <property type="match status" value="1"/>
</dbReference>